<feature type="non-terminal residue" evidence="2">
    <location>
        <position position="1"/>
    </location>
</feature>
<dbReference type="AlphaFoldDB" id="A0A0V0GSK5"/>
<protein>
    <submittedName>
        <fullName evidence="2">Putative ovule protein</fullName>
    </submittedName>
</protein>
<name>A0A0V0GSK5_SOLCH</name>
<sequence length="87" mass="9041">WGGERSSSRQCASRWGVGGGSSRHGAFRLGGDVGFLGVRCLEVEVIGAGVPRGGGWVLGAGVSRGVVGPREQGVLDIFSYLQATFKY</sequence>
<reference evidence="2" key="1">
    <citation type="submission" date="2015-12" db="EMBL/GenBank/DDBJ databases">
        <title>Gene expression during late stages of embryo sac development: a critical building block for successful pollen-pistil interactions.</title>
        <authorList>
            <person name="Liu Y."/>
            <person name="Joly V."/>
            <person name="Sabar M."/>
            <person name="Matton D.P."/>
        </authorList>
    </citation>
    <scope>NUCLEOTIDE SEQUENCE</scope>
</reference>
<feature type="region of interest" description="Disordered" evidence="1">
    <location>
        <begin position="1"/>
        <end position="22"/>
    </location>
</feature>
<organism evidence="2">
    <name type="scientific">Solanum chacoense</name>
    <name type="common">Chaco potato</name>
    <dbReference type="NCBI Taxonomy" id="4108"/>
    <lineage>
        <taxon>Eukaryota</taxon>
        <taxon>Viridiplantae</taxon>
        <taxon>Streptophyta</taxon>
        <taxon>Embryophyta</taxon>
        <taxon>Tracheophyta</taxon>
        <taxon>Spermatophyta</taxon>
        <taxon>Magnoliopsida</taxon>
        <taxon>eudicotyledons</taxon>
        <taxon>Gunneridae</taxon>
        <taxon>Pentapetalae</taxon>
        <taxon>asterids</taxon>
        <taxon>lamiids</taxon>
        <taxon>Solanales</taxon>
        <taxon>Solanaceae</taxon>
        <taxon>Solanoideae</taxon>
        <taxon>Solaneae</taxon>
        <taxon>Solanum</taxon>
    </lineage>
</organism>
<proteinExistence type="predicted"/>
<evidence type="ECO:0000313" key="2">
    <source>
        <dbReference type="EMBL" id="JAP10890.1"/>
    </source>
</evidence>
<dbReference type="EMBL" id="GEDG01032287">
    <property type="protein sequence ID" value="JAP10890.1"/>
    <property type="molecule type" value="Transcribed_RNA"/>
</dbReference>
<evidence type="ECO:0000256" key="1">
    <source>
        <dbReference type="SAM" id="MobiDB-lite"/>
    </source>
</evidence>
<accession>A0A0V0GSK5</accession>